<feature type="domain" description="ABC3 transporter permease C-terminal" evidence="8">
    <location>
        <begin position="278"/>
        <end position="393"/>
    </location>
</feature>
<dbReference type="EMBL" id="CP139781">
    <property type="protein sequence ID" value="WRQ88385.1"/>
    <property type="molecule type" value="Genomic_DNA"/>
</dbReference>
<feature type="transmembrane region" description="Helical" evidence="7">
    <location>
        <begin position="767"/>
        <end position="788"/>
    </location>
</feature>
<evidence type="ECO:0000256" key="3">
    <source>
        <dbReference type="ARBA" id="ARBA00022692"/>
    </source>
</evidence>
<feature type="transmembrane region" description="Helical" evidence="7">
    <location>
        <begin position="12"/>
        <end position="36"/>
    </location>
</feature>
<dbReference type="Pfam" id="PF12704">
    <property type="entry name" value="MacB_PCD"/>
    <property type="match status" value="2"/>
</dbReference>
<feature type="transmembrane region" description="Helical" evidence="7">
    <location>
        <begin position="419"/>
        <end position="442"/>
    </location>
</feature>
<reference evidence="10 11" key="1">
    <citation type="submission" date="2023-12" db="EMBL/GenBank/DDBJ databases">
        <title>Description of an unclassified Opitutus bacterium of Verrucomicrobiota.</title>
        <authorList>
            <person name="Zhang D.-F."/>
        </authorList>
    </citation>
    <scope>NUCLEOTIDE SEQUENCE [LARGE SCALE GENOMIC DNA]</scope>
    <source>
        <strain evidence="10 11">WL0086</strain>
    </source>
</reference>
<comment type="subcellular location">
    <subcellularLocation>
        <location evidence="1">Cell membrane</location>
        <topology evidence="1">Multi-pass membrane protein</topology>
    </subcellularLocation>
</comment>
<dbReference type="NCBIfam" id="TIGR03434">
    <property type="entry name" value="ADOP"/>
    <property type="match status" value="1"/>
</dbReference>
<feature type="transmembrane region" description="Helical" evidence="7">
    <location>
        <begin position="733"/>
        <end position="755"/>
    </location>
</feature>
<feature type="transmembrane region" description="Helical" evidence="7">
    <location>
        <begin position="325"/>
        <end position="347"/>
    </location>
</feature>
<evidence type="ECO:0000259" key="8">
    <source>
        <dbReference type="Pfam" id="PF02687"/>
    </source>
</evidence>
<evidence type="ECO:0000259" key="9">
    <source>
        <dbReference type="Pfam" id="PF12704"/>
    </source>
</evidence>
<dbReference type="InterPro" id="IPR025857">
    <property type="entry name" value="MacB_PCD"/>
</dbReference>
<proteinExistence type="inferred from homology"/>
<evidence type="ECO:0000313" key="10">
    <source>
        <dbReference type="EMBL" id="WRQ88385.1"/>
    </source>
</evidence>
<sequence length="803" mass="85471">MRLAFRSLLKSPGFTAVAVLTIAIGIGANTVLFSIFNTVVLSPLDFPQSERLVRAWIDDPTGTFSAPASSWPKYERYRDEATSFDGIAASSSHNATLTDQGDAEQLNGLAVTSNFLTVHRLPVARGRDFVAADDVVGGPNHIIISHELWQNRLSGRSDVIGTILNLNDVPNEVIGVLPPALPFPYNQVQYLVPRPDEQAGIPLQQVHQGGAIYLQLTGRLRDGVSLEMADAELHALSAGYNADFPERMDANSDHLLRSFADELVGNVRPTFYMLLSACALVLLIACANIASLFLGRLSARHKEIAVRLSLGASRREIIRQFLTESLLFSLIAGALGVLLSLWTISAVGNLAANQLPRAHEIGFDGTALLFSLGAALCTALLVGVVPAWQASRADLTEALKDTARSGGGGNAGRRFRATLIVAEVALSVTLLVGAGLLMTSFWKLLTTDSGFNATGVASAVVTLPQQRYDTREKRIAFYDAWAAELKRQPSVTHASPIIGLPLSGFTPISPYIIGGEPVLPPAQRPLVGFRLAGADYKALLGLTLLEGRWFNENDRADTPPVIVVNESFARRLAPGGSALGKTVLTGMNADVVNEVVGVIADVKSTGLNQDAPEEFYFATSQRANNTMAFAARTTGDPQALQSAMRSALHAVDPTVALSFFQTMEQLTLNSLGVQRVAAWLIGCFSGIAFLLAIVGLYSVLAYNVTQRASEIGIRMALGALPGQVVTMILRQGLSLVATGVVLGLIVAGVATQLLASLLYDMGTVHPTIYAAVAASFGLVAAFACLLPARRASKVDPMIALRAE</sequence>
<protein>
    <submittedName>
        <fullName evidence="10">ABC transporter permease</fullName>
    </submittedName>
</protein>
<dbReference type="Proteomes" id="UP000738431">
    <property type="component" value="Chromosome"/>
</dbReference>
<organism evidence="10 11">
    <name type="scientific">Actomonas aquatica</name>
    <dbReference type="NCBI Taxonomy" id="2866162"/>
    <lineage>
        <taxon>Bacteria</taxon>
        <taxon>Pseudomonadati</taxon>
        <taxon>Verrucomicrobiota</taxon>
        <taxon>Opitutia</taxon>
        <taxon>Opitutales</taxon>
        <taxon>Opitutaceae</taxon>
        <taxon>Actomonas</taxon>
    </lineage>
</organism>
<feature type="domain" description="MacB-like periplasmic core" evidence="9">
    <location>
        <begin position="15"/>
        <end position="235"/>
    </location>
</feature>
<feature type="transmembrane region" description="Helical" evidence="7">
    <location>
        <begin position="367"/>
        <end position="388"/>
    </location>
</feature>
<keyword evidence="11" id="KW-1185">Reference proteome</keyword>
<evidence type="ECO:0000256" key="7">
    <source>
        <dbReference type="SAM" id="Phobius"/>
    </source>
</evidence>
<comment type="similarity">
    <text evidence="6">Belongs to the ABC-4 integral membrane protein family.</text>
</comment>
<accession>A0ABZ1CAH0</accession>
<name>A0ABZ1CAH0_9BACT</name>
<keyword evidence="3 7" id="KW-0812">Transmembrane</keyword>
<dbReference type="PANTHER" id="PTHR30572:SF4">
    <property type="entry name" value="ABC TRANSPORTER PERMEASE YTRF"/>
    <property type="match status" value="1"/>
</dbReference>
<keyword evidence="4 7" id="KW-1133">Transmembrane helix</keyword>
<dbReference type="InterPro" id="IPR003838">
    <property type="entry name" value="ABC3_permease_C"/>
</dbReference>
<dbReference type="RefSeq" id="WP_221032499.1">
    <property type="nucleotide sequence ID" value="NZ_CP139781.1"/>
</dbReference>
<dbReference type="PRINTS" id="PR00500">
    <property type="entry name" value="POLYCYSTIN1"/>
</dbReference>
<feature type="domain" description="MacB-like periplasmic core" evidence="9">
    <location>
        <begin position="424"/>
        <end position="646"/>
    </location>
</feature>
<feature type="domain" description="ABC3 transporter permease C-terminal" evidence="8">
    <location>
        <begin position="683"/>
        <end position="796"/>
    </location>
</feature>
<dbReference type="PANTHER" id="PTHR30572">
    <property type="entry name" value="MEMBRANE COMPONENT OF TRANSPORTER-RELATED"/>
    <property type="match status" value="1"/>
</dbReference>
<dbReference type="InterPro" id="IPR050250">
    <property type="entry name" value="Macrolide_Exporter_MacB"/>
</dbReference>
<keyword evidence="5 7" id="KW-0472">Membrane</keyword>
<evidence type="ECO:0000256" key="1">
    <source>
        <dbReference type="ARBA" id="ARBA00004651"/>
    </source>
</evidence>
<feature type="transmembrane region" description="Helical" evidence="7">
    <location>
        <begin position="271"/>
        <end position="294"/>
    </location>
</feature>
<dbReference type="InterPro" id="IPR017800">
    <property type="entry name" value="ADOP"/>
</dbReference>
<dbReference type="InterPro" id="IPR000434">
    <property type="entry name" value="PC1"/>
</dbReference>
<evidence type="ECO:0000256" key="6">
    <source>
        <dbReference type="ARBA" id="ARBA00038076"/>
    </source>
</evidence>
<evidence type="ECO:0000256" key="2">
    <source>
        <dbReference type="ARBA" id="ARBA00022475"/>
    </source>
</evidence>
<keyword evidence="2" id="KW-1003">Cell membrane</keyword>
<evidence type="ECO:0000256" key="4">
    <source>
        <dbReference type="ARBA" id="ARBA00022989"/>
    </source>
</evidence>
<dbReference type="Pfam" id="PF02687">
    <property type="entry name" value="FtsX"/>
    <property type="match status" value="2"/>
</dbReference>
<gene>
    <name evidence="10" type="ORF">K1X11_003150</name>
</gene>
<evidence type="ECO:0000313" key="11">
    <source>
        <dbReference type="Proteomes" id="UP000738431"/>
    </source>
</evidence>
<feature type="transmembrane region" description="Helical" evidence="7">
    <location>
        <begin position="676"/>
        <end position="700"/>
    </location>
</feature>
<evidence type="ECO:0000256" key="5">
    <source>
        <dbReference type="ARBA" id="ARBA00023136"/>
    </source>
</evidence>